<feature type="compositionally biased region" description="Low complexity" evidence="6">
    <location>
        <begin position="254"/>
        <end position="278"/>
    </location>
</feature>
<feature type="compositionally biased region" description="Basic and acidic residues" evidence="6">
    <location>
        <begin position="1265"/>
        <end position="1276"/>
    </location>
</feature>
<feature type="compositionally biased region" description="Acidic residues" evidence="6">
    <location>
        <begin position="1080"/>
        <end position="1090"/>
    </location>
</feature>
<evidence type="ECO:0000256" key="1">
    <source>
        <dbReference type="ARBA" id="ARBA00004141"/>
    </source>
</evidence>
<feature type="compositionally biased region" description="Low complexity" evidence="6">
    <location>
        <begin position="187"/>
        <end position="201"/>
    </location>
</feature>
<evidence type="ECO:0000256" key="2">
    <source>
        <dbReference type="ARBA" id="ARBA00007168"/>
    </source>
</evidence>
<feature type="transmembrane region" description="Helical" evidence="7">
    <location>
        <begin position="631"/>
        <end position="651"/>
    </location>
</feature>
<keyword evidence="4 7" id="KW-1133">Transmembrane helix</keyword>
<comment type="similarity">
    <text evidence="2">Belongs to the CTL (choline transporter-like) family.</text>
</comment>
<evidence type="ECO:0000256" key="5">
    <source>
        <dbReference type="ARBA" id="ARBA00023136"/>
    </source>
</evidence>
<feature type="compositionally biased region" description="Low complexity" evidence="6">
    <location>
        <begin position="1100"/>
        <end position="1120"/>
    </location>
</feature>
<evidence type="ECO:0000256" key="6">
    <source>
        <dbReference type="SAM" id="MobiDB-lite"/>
    </source>
</evidence>
<feature type="region of interest" description="Disordered" evidence="6">
    <location>
        <begin position="23"/>
        <end position="307"/>
    </location>
</feature>
<dbReference type="InterPro" id="IPR007603">
    <property type="entry name" value="Choline_transptr-like"/>
</dbReference>
<feature type="transmembrane region" description="Helical" evidence="7">
    <location>
        <begin position="847"/>
        <end position="869"/>
    </location>
</feature>
<dbReference type="PANTHER" id="PTHR12385:SF88">
    <property type="entry name" value="CHOLINE TRANSPORTER-LIKE PROTEIN CTL1"/>
    <property type="match status" value="1"/>
</dbReference>
<evidence type="ECO:0000313" key="8">
    <source>
        <dbReference type="EMBL" id="KAF4614561.1"/>
    </source>
</evidence>
<sequence>MTTPTNNNKPSFATFASQYISRQAAAATSAGSPTSPSRSGAAASTSTLSGGQPMFFSFTTDEGDESGSFGYAERGRGNGNGNGGRSAFGGRSGFGFGAFGAFGMGRGAEEDTGGGRRGGKGKGRKDVDLDDEDDPHLMLGLDDDEDLNEGIDLEEKHAQEKPKAPIHEQDDEDPYLRLDEAEEDDSSLPLHQQRQQQQRIPLLPPQPPRAASPSASTSSQPGWLAHLTRSPSPLPPQSETDTETEEEEPGRMFVASPSSAQGQSGKGKAAQQQQQRAAVPPPPRTQHATTPARGQQQQHQQQQQHLSLSMSLTDSLLPRDGHSRALDMFSLPDPLHLQSNSSSTSRRRQRRRLKHNDPLPLTIYLSLLLVLLLALFLLLVLTHRPANFPPALLPYAIVLRTIPVLVGTALTTAALSYVHVWLLSVFVRPVMIATEVGVPLGLFGCAIWAFVGSFGGAEGAGWGETTGLRIFSLFPLVLSLLLFRRLLHTLPRKIHTTSAMLTMSTRLLMHHTPLLLALSPALLLGMLLISVPFVALGVRFLLVGYTTKAGGADGGRLEWHVKAWADWGIAFVLAMWVWTWAVARGVLRTTTAGVVGEWYFGDPTLPPPPPLSTHTIHAALFRSTQPSLGSVVLAGLILTLMRLVFLFLALIHRLPGLLLRIAAWAGEGAVSSILPFPASSTTGTAARMGVGAASRFARMGATRLSATGLGVSFATWVVRKVVPGVRDLEGWVRGKVGRVSEYALVYVGLTGVGFWEAAKRGSVLVGGVGNGVGGQVQQQQQVQERMQGQGQGQGQGRGGKSARGGRGRGQAQGGRQTRNQRSQQQNQQAEQQEPLVPGRAFSASEPALSLLTLSPLTMTLPSALLSYLFVAHTLGAPHEALGVALLAGGTTLLVGAFCTGLVGDVADTLFLCYCIDKAGTGLPPVATTSAAAFGNNRGDAETMGRMRREEVRAVFEYGYVPPVASGRGGLGDEEEGSALFDARALMRRGQGTAAPPGGGRNTSNKLPNKPETIVPLRSPLPLGGADSPPPASSHHRQVNNGGSGSGGNVPFGLGSAASRMGIPVPNRRQGGVARAYTIGSDEEESGDDDGLIGMGAGETPTQGQYVRQQQQQQPTQQQGRAHNRTQADEDDLDPFGSSSVVGDDDEVVAKTPIAAASVGGSGHRHGFAAFLQPQQGHLGQAQAVQGRQKMMTSTQELNVKSRFLMDMNASAASTASSASQASEGVSEASQEEGEEVGGFEPASMLGSQFGPGSVGASASGGAAPHGHEHGHGHDEQASDGEGSELGPGSDFFK</sequence>
<feature type="region of interest" description="Disordered" evidence="6">
    <location>
        <begin position="1214"/>
        <end position="1293"/>
    </location>
</feature>
<feature type="compositionally biased region" description="Low complexity" evidence="6">
    <location>
        <begin position="24"/>
        <end position="51"/>
    </location>
</feature>
<evidence type="ECO:0000256" key="4">
    <source>
        <dbReference type="ARBA" id="ARBA00022989"/>
    </source>
</evidence>
<keyword evidence="5 7" id="KW-0472">Membrane</keyword>
<accession>A0A8H4VKW2</accession>
<feature type="compositionally biased region" description="Low complexity" evidence="6">
    <location>
        <begin position="776"/>
        <end position="788"/>
    </location>
</feature>
<feature type="compositionally biased region" description="Low complexity" evidence="6">
    <location>
        <begin position="295"/>
        <end position="307"/>
    </location>
</feature>
<feature type="region of interest" description="Disordered" evidence="6">
    <location>
        <begin position="776"/>
        <end position="836"/>
    </location>
</feature>
<feature type="transmembrane region" description="Helical" evidence="7">
    <location>
        <begin position="358"/>
        <end position="381"/>
    </location>
</feature>
<gene>
    <name evidence="8" type="ORF">D9613_002534</name>
</gene>
<dbReference type="Pfam" id="PF04515">
    <property type="entry name" value="Choline_transpo"/>
    <property type="match status" value="2"/>
</dbReference>
<feature type="transmembrane region" description="Helical" evidence="7">
    <location>
        <begin position="522"/>
        <end position="542"/>
    </location>
</feature>
<feature type="compositionally biased region" description="Low complexity" evidence="6">
    <location>
        <begin position="211"/>
        <end position="221"/>
    </location>
</feature>
<protein>
    <submittedName>
        <fullName evidence="8">Uncharacterized protein</fullName>
    </submittedName>
</protein>
<feature type="compositionally biased region" description="Low complexity" evidence="6">
    <location>
        <begin position="813"/>
        <end position="833"/>
    </location>
</feature>
<dbReference type="GO" id="GO:0005886">
    <property type="term" value="C:plasma membrane"/>
    <property type="evidence" value="ECO:0007669"/>
    <property type="project" value="TreeGrafter"/>
</dbReference>
<dbReference type="PANTHER" id="PTHR12385">
    <property type="entry name" value="CHOLINE TRANSPORTER-LIKE (SLC FAMILY 44)"/>
    <property type="match status" value="1"/>
</dbReference>
<dbReference type="Proteomes" id="UP000521872">
    <property type="component" value="Unassembled WGS sequence"/>
</dbReference>
<feature type="region of interest" description="Disordered" evidence="6">
    <location>
        <begin position="330"/>
        <end position="351"/>
    </location>
</feature>
<organism evidence="8 9">
    <name type="scientific">Agrocybe pediades</name>
    <dbReference type="NCBI Taxonomy" id="84607"/>
    <lineage>
        <taxon>Eukaryota</taxon>
        <taxon>Fungi</taxon>
        <taxon>Dikarya</taxon>
        <taxon>Basidiomycota</taxon>
        <taxon>Agaricomycotina</taxon>
        <taxon>Agaricomycetes</taxon>
        <taxon>Agaricomycetidae</taxon>
        <taxon>Agaricales</taxon>
        <taxon>Agaricineae</taxon>
        <taxon>Strophariaceae</taxon>
        <taxon>Agrocybe</taxon>
    </lineage>
</organism>
<comment type="subcellular location">
    <subcellularLocation>
        <location evidence="1">Membrane</location>
        <topology evidence="1">Multi-pass membrane protein</topology>
    </subcellularLocation>
</comment>
<evidence type="ECO:0000256" key="3">
    <source>
        <dbReference type="ARBA" id="ARBA00022692"/>
    </source>
</evidence>
<keyword evidence="9" id="KW-1185">Reference proteome</keyword>
<feature type="compositionally biased region" description="Basic and acidic residues" evidence="6">
    <location>
        <begin position="153"/>
        <end position="179"/>
    </location>
</feature>
<feature type="compositionally biased region" description="Low complexity" evidence="6">
    <location>
        <begin position="1250"/>
        <end position="1264"/>
    </location>
</feature>
<dbReference type="EMBL" id="JAACJL010000044">
    <property type="protein sequence ID" value="KAF4614561.1"/>
    <property type="molecule type" value="Genomic_DNA"/>
</dbReference>
<evidence type="ECO:0000256" key="7">
    <source>
        <dbReference type="SAM" id="Phobius"/>
    </source>
</evidence>
<name>A0A8H4VKW2_9AGAR</name>
<feature type="transmembrane region" description="Helical" evidence="7">
    <location>
        <begin position="393"/>
        <end position="418"/>
    </location>
</feature>
<comment type="caution">
    <text evidence="8">The sequence shown here is derived from an EMBL/GenBank/DDBJ whole genome shotgun (WGS) entry which is preliminary data.</text>
</comment>
<dbReference type="GO" id="GO:0022857">
    <property type="term" value="F:transmembrane transporter activity"/>
    <property type="evidence" value="ECO:0007669"/>
    <property type="project" value="InterPro"/>
</dbReference>
<feature type="region of interest" description="Disordered" evidence="6">
    <location>
        <begin position="989"/>
        <end position="1054"/>
    </location>
</feature>
<proteinExistence type="inferred from homology"/>
<feature type="transmembrane region" description="Helical" evidence="7">
    <location>
        <begin position="470"/>
        <end position="487"/>
    </location>
</feature>
<feature type="transmembrane region" description="Helical" evidence="7">
    <location>
        <begin position="881"/>
        <end position="902"/>
    </location>
</feature>
<reference evidence="8 9" key="1">
    <citation type="submission" date="2019-12" db="EMBL/GenBank/DDBJ databases">
        <authorList>
            <person name="Floudas D."/>
            <person name="Bentzer J."/>
            <person name="Ahren D."/>
            <person name="Johansson T."/>
            <person name="Persson P."/>
            <person name="Tunlid A."/>
        </authorList>
    </citation>
    <scope>NUCLEOTIDE SEQUENCE [LARGE SCALE GENOMIC DNA]</scope>
    <source>
        <strain evidence="8 9">CBS 102.39</strain>
    </source>
</reference>
<evidence type="ECO:0000313" key="9">
    <source>
        <dbReference type="Proteomes" id="UP000521872"/>
    </source>
</evidence>
<feature type="region of interest" description="Disordered" evidence="6">
    <location>
        <begin position="1078"/>
        <end position="1142"/>
    </location>
</feature>
<feature type="compositionally biased region" description="Gly residues" evidence="6">
    <location>
        <begin position="789"/>
        <end position="812"/>
    </location>
</feature>
<feature type="compositionally biased region" description="Gly residues" evidence="6">
    <location>
        <begin position="77"/>
        <end position="106"/>
    </location>
</feature>
<keyword evidence="3 7" id="KW-0812">Transmembrane</keyword>
<feature type="transmembrane region" description="Helical" evidence="7">
    <location>
        <begin position="430"/>
        <end position="450"/>
    </location>
</feature>
<feature type="transmembrane region" description="Helical" evidence="7">
    <location>
        <begin position="563"/>
        <end position="583"/>
    </location>
</feature>
<feature type="compositionally biased region" description="Acidic residues" evidence="6">
    <location>
        <begin position="141"/>
        <end position="152"/>
    </location>
</feature>